<dbReference type="RefSeq" id="WP_125578802.1">
    <property type="nucleotide sequence ID" value="NZ_JBHTOF010000078.1"/>
</dbReference>
<comment type="caution">
    <text evidence="2">The sequence shown here is derived from an EMBL/GenBank/DDBJ whole genome shotgun (WGS) entry which is preliminary data.</text>
</comment>
<dbReference type="SUPFAM" id="SSF158622">
    <property type="entry name" value="YheA/YmcA-like"/>
    <property type="match status" value="1"/>
</dbReference>
<protein>
    <recommendedName>
        <fullName evidence="1">UPF0342 protein ACFQ4L_06485</fullName>
    </recommendedName>
</protein>
<reference evidence="3" key="1">
    <citation type="journal article" date="2019" name="Int. J. Syst. Evol. Microbiol.">
        <title>The Global Catalogue of Microorganisms (GCM) 10K type strain sequencing project: providing services to taxonomists for standard genome sequencing and annotation.</title>
        <authorList>
            <consortium name="The Broad Institute Genomics Platform"/>
            <consortium name="The Broad Institute Genome Sequencing Center for Infectious Disease"/>
            <person name="Wu L."/>
            <person name="Ma J."/>
        </authorList>
    </citation>
    <scope>NUCLEOTIDE SEQUENCE [LARGE SCALE GENOMIC DNA]</scope>
    <source>
        <strain evidence="3">CCM 8951</strain>
    </source>
</reference>
<gene>
    <name evidence="2" type="ORF">ACFQ4L_06485</name>
</gene>
<accession>A0ABW4DQG5</accession>
<evidence type="ECO:0000313" key="2">
    <source>
        <dbReference type="EMBL" id="MFD1465724.1"/>
    </source>
</evidence>
<dbReference type="Pfam" id="PF06133">
    <property type="entry name" value="Com_YlbF"/>
    <property type="match status" value="1"/>
</dbReference>
<dbReference type="HAMAP" id="MF_01526">
    <property type="entry name" value="UPF0342"/>
    <property type="match status" value="1"/>
</dbReference>
<dbReference type="InterPro" id="IPR010368">
    <property type="entry name" value="Com_YlbF"/>
</dbReference>
<dbReference type="Proteomes" id="UP001597244">
    <property type="component" value="Unassembled WGS sequence"/>
</dbReference>
<sequence>MTVNIYDNANEMAAALRQTPQYAALKGAFAQMKADPIAYGLFQQMEKLQAEFQQKQNAGEEITDDDVQRMRDFSGKLMKIDLMNDLMTREREMNSVMDELNQIVTKPIMELYQD</sequence>
<comment type="similarity">
    <text evidence="1">Belongs to the UPF0342 family.</text>
</comment>
<dbReference type="Gene3D" id="1.20.1500.10">
    <property type="entry name" value="YheA/YmcA-like"/>
    <property type="match status" value="1"/>
</dbReference>
<dbReference type="InterPro" id="IPR023378">
    <property type="entry name" value="YheA/YmcA-like_dom_sf"/>
</dbReference>
<keyword evidence="3" id="KW-1185">Reference proteome</keyword>
<evidence type="ECO:0000256" key="1">
    <source>
        <dbReference type="HAMAP-Rule" id="MF_01526"/>
    </source>
</evidence>
<proteinExistence type="inferred from homology"/>
<evidence type="ECO:0000313" key="3">
    <source>
        <dbReference type="Proteomes" id="UP001597244"/>
    </source>
</evidence>
<name>A0ABW4DQG5_9LACO</name>
<dbReference type="EMBL" id="JBHTOF010000078">
    <property type="protein sequence ID" value="MFD1465724.1"/>
    <property type="molecule type" value="Genomic_DNA"/>
</dbReference>
<organism evidence="2 3">
    <name type="scientific">Lapidilactobacillus mulanensis</name>
    <dbReference type="NCBI Taxonomy" id="2485999"/>
    <lineage>
        <taxon>Bacteria</taxon>
        <taxon>Bacillati</taxon>
        <taxon>Bacillota</taxon>
        <taxon>Bacilli</taxon>
        <taxon>Lactobacillales</taxon>
        <taxon>Lactobacillaceae</taxon>
        <taxon>Lapidilactobacillus</taxon>
    </lineage>
</organism>